<protein>
    <recommendedName>
        <fullName evidence="2">DUF4211 domain-containing protein</fullName>
    </recommendedName>
</protein>
<accession>A0A5N5QX18</accession>
<feature type="compositionally biased region" description="Acidic residues" evidence="1">
    <location>
        <begin position="306"/>
        <end position="318"/>
    </location>
</feature>
<dbReference type="InterPro" id="IPR025451">
    <property type="entry name" value="DUF4211"/>
</dbReference>
<feature type="compositionally biased region" description="Acidic residues" evidence="1">
    <location>
        <begin position="375"/>
        <end position="389"/>
    </location>
</feature>
<comment type="caution">
    <text evidence="3">The sequence shown here is derived from an EMBL/GenBank/DDBJ whole genome shotgun (WGS) entry which is preliminary data.</text>
</comment>
<feature type="compositionally biased region" description="Polar residues" evidence="1">
    <location>
        <begin position="75"/>
        <end position="94"/>
    </location>
</feature>
<dbReference type="Pfam" id="PF13926">
    <property type="entry name" value="DUF4211"/>
    <property type="match status" value="1"/>
</dbReference>
<feature type="compositionally biased region" description="Acidic residues" evidence="1">
    <location>
        <begin position="250"/>
        <end position="263"/>
    </location>
</feature>
<feature type="compositionally biased region" description="Low complexity" evidence="1">
    <location>
        <begin position="359"/>
        <end position="371"/>
    </location>
</feature>
<gene>
    <name evidence="3" type="ORF">CTheo_945</name>
</gene>
<dbReference type="AlphaFoldDB" id="A0A5N5QX18"/>
<dbReference type="EMBL" id="SSOP01000007">
    <property type="protein sequence ID" value="KAB5595707.1"/>
    <property type="molecule type" value="Genomic_DNA"/>
</dbReference>
<feature type="compositionally biased region" description="Polar residues" evidence="1">
    <location>
        <begin position="104"/>
        <end position="113"/>
    </location>
</feature>
<evidence type="ECO:0000313" key="4">
    <source>
        <dbReference type="Proteomes" id="UP000383932"/>
    </source>
</evidence>
<proteinExistence type="predicted"/>
<dbReference type="OrthoDB" id="21499at2759"/>
<feature type="compositionally biased region" description="Basic and acidic residues" evidence="1">
    <location>
        <begin position="119"/>
        <end position="129"/>
    </location>
</feature>
<dbReference type="PANTHER" id="PTHR14689">
    <property type="entry name" value="PHORBOL-ESTER_DAG-TYPE DOMAIN-CONTAINING PROTEIN"/>
    <property type="match status" value="1"/>
</dbReference>
<dbReference type="PANTHER" id="PTHR14689:SF0">
    <property type="entry name" value="COILED-COIL DOMAIN-CONTAINING PROTEIN 82"/>
    <property type="match status" value="1"/>
</dbReference>
<dbReference type="Proteomes" id="UP000383932">
    <property type="component" value="Unassembled WGS sequence"/>
</dbReference>
<feature type="region of interest" description="Disordered" evidence="1">
    <location>
        <begin position="355"/>
        <end position="389"/>
    </location>
</feature>
<evidence type="ECO:0000313" key="3">
    <source>
        <dbReference type="EMBL" id="KAB5595707.1"/>
    </source>
</evidence>
<feature type="region of interest" description="Disordered" evidence="1">
    <location>
        <begin position="1"/>
        <end position="58"/>
    </location>
</feature>
<sequence length="634" mass="71866">MVHKHRRSSSSTPPVIEVSDSESDKGASTGRSVPPLGTGTAMSVKPKPKSGPTKNKKWQATLVDFAALNGKLKSGSGSTQRSPSASTHYYSSPSRPRPTLLHRPSSSGRQAHSSPLKGRPRDDRDRDQSDESEEDKPMTDASTDPDAVQFEEERVGRVKRRMSMVVTSDEEDDGSMIRPGSESIDLSTDDEDTRRVTVERDDDEDEDEVVPTKRRLKRKVVTLSLSDDSDQQVEQRRRLVKRAQPTDEEVHSEDEEDPMDGLDDNVVLDSRLRSAPQRNNKKLQMRENLARLKRRKLGQDTPPVEESSESSDASEDEANVVRPRGRRVFKAIPGARPTQPTLQDWFEGAPEQELLGNQASPRSPSRSSKASTNDDGSDSSEQDSWIEDDAGGEDAEAVILPEGYSMRGHQSLAHHFKVVMQMFVHLACLKVRKRHEFRVNEQNDQYFGLALRALRRKMDGLRDSLVTSSVWTAEFKEALNTHPELTIFDLEFAVSGCGACRISSRLSTFRGSLSGDDYDRDTFEALNRREQSVDSEDEALTSFDLGRYCKARVRCYHSFVHWEWQLFEHISSEVEVLRTAHRRKDRARTERPAPDDPDGIMSWLDRRGIVQQEWTRLEQLMESARDLEFRKDEE</sequence>
<feature type="domain" description="DUF4211" evidence="2">
    <location>
        <begin position="386"/>
        <end position="523"/>
    </location>
</feature>
<keyword evidence="4" id="KW-1185">Reference proteome</keyword>
<feature type="compositionally biased region" description="Acidic residues" evidence="1">
    <location>
        <begin position="200"/>
        <end position="209"/>
    </location>
</feature>
<evidence type="ECO:0000256" key="1">
    <source>
        <dbReference type="SAM" id="MobiDB-lite"/>
    </source>
</evidence>
<dbReference type="GO" id="GO:0005634">
    <property type="term" value="C:nucleus"/>
    <property type="evidence" value="ECO:0007669"/>
    <property type="project" value="TreeGrafter"/>
</dbReference>
<feature type="region of interest" description="Disordered" evidence="1">
    <location>
        <begin position="71"/>
        <end position="322"/>
    </location>
</feature>
<name>A0A5N5QX18_9AGAM</name>
<evidence type="ECO:0000259" key="2">
    <source>
        <dbReference type="Pfam" id="PF13926"/>
    </source>
</evidence>
<organism evidence="3 4">
    <name type="scientific">Ceratobasidium theobromae</name>
    <dbReference type="NCBI Taxonomy" id="1582974"/>
    <lineage>
        <taxon>Eukaryota</taxon>
        <taxon>Fungi</taxon>
        <taxon>Dikarya</taxon>
        <taxon>Basidiomycota</taxon>
        <taxon>Agaricomycotina</taxon>
        <taxon>Agaricomycetes</taxon>
        <taxon>Cantharellales</taxon>
        <taxon>Ceratobasidiaceae</taxon>
        <taxon>Ceratobasidium</taxon>
    </lineage>
</organism>
<reference evidence="3 4" key="1">
    <citation type="journal article" date="2019" name="Fungal Biol. Biotechnol.">
        <title>Draft genome sequence of fastidious pathogen Ceratobasidium theobromae, which causes vascular-streak dieback in Theobroma cacao.</title>
        <authorList>
            <person name="Ali S.S."/>
            <person name="Asman A."/>
            <person name="Shao J."/>
            <person name="Firmansyah A.P."/>
            <person name="Susilo A.W."/>
            <person name="Rosmana A."/>
            <person name="McMahon P."/>
            <person name="Junaid M."/>
            <person name="Guest D."/>
            <person name="Kheng T.Y."/>
            <person name="Meinhardt L.W."/>
            <person name="Bailey B.A."/>
        </authorList>
    </citation>
    <scope>NUCLEOTIDE SEQUENCE [LARGE SCALE GENOMIC DNA]</scope>
    <source>
        <strain evidence="3 4">CT2</strain>
    </source>
</reference>